<evidence type="ECO:0000313" key="3">
    <source>
        <dbReference type="Proteomes" id="UP000308652"/>
    </source>
</evidence>
<evidence type="ECO:0000313" key="2">
    <source>
        <dbReference type="EMBL" id="TFK31454.1"/>
    </source>
</evidence>
<feature type="chain" id="PRO_5023032276" description="Secreted protein" evidence="1">
    <location>
        <begin position="23"/>
        <end position="84"/>
    </location>
</feature>
<accession>A0A5C3LEE1</accession>
<dbReference type="EMBL" id="ML213749">
    <property type="protein sequence ID" value="TFK31454.1"/>
    <property type="molecule type" value="Genomic_DNA"/>
</dbReference>
<gene>
    <name evidence="2" type="ORF">BDQ12DRAFT_694118</name>
</gene>
<name>A0A5C3LEE1_9AGAR</name>
<protein>
    <recommendedName>
        <fullName evidence="4">Secreted protein</fullName>
    </recommendedName>
</protein>
<keyword evidence="3" id="KW-1185">Reference proteome</keyword>
<dbReference type="Proteomes" id="UP000308652">
    <property type="component" value="Unassembled WGS sequence"/>
</dbReference>
<evidence type="ECO:0000256" key="1">
    <source>
        <dbReference type="SAM" id="SignalP"/>
    </source>
</evidence>
<organism evidence="2 3">
    <name type="scientific">Crucibulum laeve</name>
    <dbReference type="NCBI Taxonomy" id="68775"/>
    <lineage>
        <taxon>Eukaryota</taxon>
        <taxon>Fungi</taxon>
        <taxon>Dikarya</taxon>
        <taxon>Basidiomycota</taxon>
        <taxon>Agaricomycotina</taxon>
        <taxon>Agaricomycetes</taxon>
        <taxon>Agaricomycetidae</taxon>
        <taxon>Agaricales</taxon>
        <taxon>Agaricineae</taxon>
        <taxon>Nidulariaceae</taxon>
        <taxon>Crucibulum</taxon>
    </lineage>
</organism>
<keyword evidence="1" id="KW-0732">Signal</keyword>
<proteinExistence type="predicted"/>
<feature type="signal peptide" evidence="1">
    <location>
        <begin position="1"/>
        <end position="22"/>
    </location>
</feature>
<evidence type="ECO:0008006" key="4">
    <source>
        <dbReference type="Google" id="ProtNLM"/>
    </source>
</evidence>
<sequence>MTYYYGAVPFLFPLGILLTIRASQISPASQSSSGHTHREDFKDHLLTSASADYLRSRFSGYLAFRLIFVFRSDREGCVLCGSSS</sequence>
<dbReference type="AlphaFoldDB" id="A0A5C3LEE1"/>
<reference evidence="2 3" key="1">
    <citation type="journal article" date="2019" name="Nat. Ecol. Evol.">
        <title>Megaphylogeny resolves global patterns of mushroom evolution.</title>
        <authorList>
            <person name="Varga T."/>
            <person name="Krizsan K."/>
            <person name="Foldi C."/>
            <person name="Dima B."/>
            <person name="Sanchez-Garcia M."/>
            <person name="Sanchez-Ramirez S."/>
            <person name="Szollosi G.J."/>
            <person name="Szarkandi J.G."/>
            <person name="Papp V."/>
            <person name="Albert L."/>
            <person name="Andreopoulos W."/>
            <person name="Angelini C."/>
            <person name="Antonin V."/>
            <person name="Barry K.W."/>
            <person name="Bougher N.L."/>
            <person name="Buchanan P."/>
            <person name="Buyck B."/>
            <person name="Bense V."/>
            <person name="Catcheside P."/>
            <person name="Chovatia M."/>
            <person name="Cooper J."/>
            <person name="Damon W."/>
            <person name="Desjardin D."/>
            <person name="Finy P."/>
            <person name="Geml J."/>
            <person name="Haridas S."/>
            <person name="Hughes K."/>
            <person name="Justo A."/>
            <person name="Karasinski D."/>
            <person name="Kautmanova I."/>
            <person name="Kiss B."/>
            <person name="Kocsube S."/>
            <person name="Kotiranta H."/>
            <person name="LaButti K.M."/>
            <person name="Lechner B.E."/>
            <person name="Liimatainen K."/>
            <person name="Lipzen A."/>
            <person name="Lukacs Z."/>
            <person name="Mihaltcheva S."/>
            <person name="Morgado L.N."/>
            <person name="Niskanen T."/>
            <person name="Noordeloos M.E."/>
            <person name="Ohm R.A."/>
            <person name="Ortiz-Santana B."/>
            <person name="Ovrebo C."/>
            <person name="Racz N."/>
            <person name="Riley R."/>
            <person name="Savchenko A."/>
            <person name="Shiryaev A."/>
            <person name="Soop K."/>
            <person name="Spirin V."/>
            <person name="Szebenyi C."/>
            <person name="Tomsovsky M."/>
            <person name="Tulloss R.E."/>
            <person name="Uehling J."/>
            <person name="Grigoriev I.V."/>
            <person name="Vagvolgyi C."/>
            <person name="Papp T."/>
            <person name="Martin F.M."/>
            <person name="Miettinen O."/>
            <person name="Hibbett D.S."/>
            <person name="Nagy L.G."/>
        </authorList>
    </citation>
    <scope>NUCLEOTIDE SEQUENCE [LARGE SCALE GENOMIC DNA]</scope>
    <source>
        <strain evidence="2 3">CBS 166.37</strain>
    </source>
</reference>